<dbReference type="Pfam" id="PF05158">
    <property type="entry name" value="RNA_pol_Rpc34"/>
    <property type="match status" value="1"/>
</dbReference>
<evidence type="ECO:0000313" key="8">
    <source>
        <dbReference type="Proteomes" id="UP000313359"/>
    </source>
</evidence>
<feature type="compositionally biased region" description="Basic and acidic residues" evidence="6">
    <location>
        <begin position="336"/>
        <end position="351"/>
    </location>
</feature>
<dbReference type="GO" id="GO:0005654">
    <property type="term" value="C:nucleoplasm"/>
    <property type="evidence" value="ECO:0007669"/>
    <property type="project" value="UniProtKB-ARBA"/>
</dbReference>
<dbReference type="GO" id="GO:0005737">
    <property type="term" value="C:cytoplasm"/>
    <property type="evidence" value="ECO:0007669"/>
    <property type="project" value="UniProtKB-ARBA"/>
</dbReference>
<accession>A0A5C2SLH1</accession>
<dbReference type="InterPro" id="IPR007832">
    <property type="entry name" value="RNA_pol_Rpc34"/>
</dbReference>
<evidence type="ECO:0000256" key="3">
    <source>
        <dbReference type="ARBA" id="ARBA00022478"/>
    </source>
</evidence>
<dbReference type="PANTHER" id="PTHR12780">
    <property type="entry name" value="RNA POLYMERASE III DNA DIRECTED , 39KD SUBUNIT-RELATED"/>
    <property type="match status" value="1"/>
</dbReference>
<evidence type="ECO:0000256" key="2">
    <source>
        <dbReference type="ARBA" id="ARBA00011038"/>
    </source>
</evidence>
<dbReference type="OrthoDB" id="613763at2759"/>
<dbReference type="AlphaFoldDB" id="A0A5C2SLH1"/>
<dbReference type="InterPro" id="IPR036388">
    <property type="entry name" value="WH-like_DNA-bd_sf"/>
</dbReference>
<protein>
    <recommendedName>
        <fullName evidence="9">DNA-directed RNA polymerase III subunit RPC6</fullName>
    </recommendedName>
</protein>
<dbReference type="FunFam" id="1.10.10.10:FF:000116">
    <property type="entry name" value="DNA-directed RNA polymerase III subunit RPC6"/>
    <property type="match status" value="1"/>
</dbReference>
<feature type="compositionally biased region" description="Basic residues" evidence="6">
    <location>
        <begin position="310"/>
        <end position="319"/>
    </location>
</feature>
<evidence type="ECO:0000313" key="7">
    <source>
        <dbReference type="EMBL" id="RPD63997.1"/>
    </source>
</evidence>
<organism evidence="7 8">
    <name type="scientific">Lentinus tigrinus ALCF2SS1-6</name>
    <dbReference type="NCBI Taxonomy" id="1328759"/>
    <lineage>
        <taxon>Eukaryota</taxon>
        <taxon>Fungi</taxon>
        <taxon>Dikarya</taxon>
        <taxon>Basidiomycota</taxon>
        <taxon>Agaricomycotina</taxon>
        <taxon>Agaricomycetes</taxon>
        <taxon>Polyporales</taxon>
        <taxon>Polyporaceae</taxon>
        <taxon>Lentinus</taxon>
    </lineage>
</organism>
<name>A0A5C2SLH1_9APHY</name>
<gene>
    <name evidence="7" type="ORF">L227DRAFT_521286</name>
</gene>
<dbReference type="GO" id="GO:0006383">
    <property type="term" value="P:transcription by RNA polymerase III"/>
    <property type="evidence" value="ECO:0007669"/>
    <property type="project" value="InterPro"/>
</dbReference>
<keyword evidence="3" id="KW-0240">DNA-directed RNA polymerase</keyword>
<evidence type="ECO:0000256" key="4">
    <source>
        <dbReference type="ARBA" id="ARBA00023163"/>
    </source>
</evidence>
<dbReference type="InterPro" id="IPR036390">
    <property type="entry name" value="WH_DNA-bd_sf"/>
</dbReference>
<keyword evidence="4" id="KW-0804">Transcription</keyword>
<evidence type="ECO:0000256" key="6">
    <source>
        <dbReference type="SAM" id="MobiDB-lite"/>
    </source>
</evidence>
<feature type="region of interest" description="Disordered" evidence="6">
    <location>
        <begin position="260"/>
        <end position="409"/>
    </location>
</feature>
<dbReference type="EMBL" id="ML122255">
    <property type="protein sequence ID" value="RPD63997.1"/>
    <property type="molecule type" value="Genomic_DNA"/>
</dbReference>
<proteinExistence type="inferred from homology"/>
<evidence type="ECO:0000256" key="1">
    <source>
        <dbReference type="ARBA" id="ARBA00004123"/>
    </source>
</evidence>
<keyword evidence="5" id="KW-0539">Nucleus</keyword>
<dbReference type="Gene3D" id="1.10.10.10">
    <property type="entry name" value="Winged helix-like DNA-binding domain superfamily/Winged helix DNA-binding domain"/>
    <property type="match status" value="1"/>
</dbReference>
<dbReference type="STRING" id="1328759.A0A5C2SLH1"/>
<comment type="similarity">
    <text evidence="2">Belongs to the eukaryotic RPC34/RPC39 RNA polymerase subunit family.</text>
</comment>
<evidence type="ECO:0000256" key="5">
    <source>
        <dbReference type="ARBA" id="ARBA00023242"/>
    </source>
</evidence>
<evidence type="ECO:0008006" key="9">
    <source>
        <dbReference type="Google" id="ProtNLM"/>
    </source>
</evidence>
<dbReference type="GO" id="GO:0005666">
    <property type="term" value="C:RNA polymerase III complex"/>
    <property type="evidence" value="ECO:0007669"/>
    <property type="project" value="InterPro"/>
</dbReference>
<keyword evidence="8" id="KW-1185">Reference proteome</keyword>
<reference evidence="7" key="1">
    <citation type="journal article" date="2018" name="Genome Biol. Evol.">
        <title>Genomics and development of Lentinus tigrinus, a white-rot wood-decaying mushroom with dimorphic fruiting bodies.</title>
        <authorList>
            <person name="Wu B."/>
            <person name="Xu Z."/>
            <person name="Knudson A."/>
            <person name="Carlson A."/>
            <person name="Chen N."/>
            <person name="Kovaka S."/>
            <person name="LaButti K."/>
            <person name="Lipzen A."/>
            <person name="Pennachio C."/>
            <person name="Riley R."/>
            <person name="Schakwitz W."/>
            <person name="Umezawa K."/>
            <person name="Ohm R.A."/>
            <person name="Grigoriev I.V."/>
            <person name="Nagy L.G."/>
            <person name="Gibbons J."/>
            <person name="Hibbett D."/>
        </authorList>
    </citation>
    <scope>NUCLEOTIDE SEQUENCE [LARGE SCALE GENOMIC DNA]</scope>
    <source>
        <strain evidence="7">ALCF2SS1-6</strain>
    </source>
</reference>
<dbReference type="SUPFAM" id="SSF46785">
    <property type="entry name" value="Winged helix' DNA-binding domain"/>
    <property type="match status" value="1"/>
</dbReference>
<dbReference type="InterPro" id="IPR016049">
    <property type="entry name" value="RNA_pol_Rpc34-like"/>
</dbReference>
<feature type="compositionally biased region" description="Basic residues" evidence="6">
    <location>
        <begin position="272"/>
        <end position="282"/>
    </location>
</feature>
<sequence length="469" mass="52753">MSGRKLNSLERNLYQHAMMKPDKVVSQQDLGLLAPDASTRLDALNFLLGTGLFVALESKGHGLSYRAVTSDELKQKKGLSQEEGLVLDHIRAAGNEGIWTKHIKVKTQLHQAVVDKCLKSLTQKQLIRTVTDVRYATRKIYMLAGIEPSAALTGGPWFTDKELDTDFIKLLMDVCLKIVRDQSLPQSGDDRDPQKRQLYPLSRSLYPSSQQILRLLQKSRITETQLTVEHVEMLLDVLVLDGKIENIPAFHLAETAFAEGSEDEHADASHSTHGRKRSKRKRSESSSDDSSDGDRRRKRHKDESTDERSGRKKSRKSRRTASDERSTPVDEDGDESDSRPKHRLSDSERKPSKGKAKQRSPSTSSDDMSDSDTDYRSHRDSKSSRKTLDRGRDRLGECDTYPASMSRDSSGITRGVVYRAVHEERLRGLGLEEAPCIQCPTYDFCRSGGPVNPQDCFYYEGWLVQGEGA</sequence>
<dbReference type="Proteomes" id="UP000313359">
    <property type="component" value="Unassembled WGS sequence"/>
</dbReference>
<feature type="compositionally biased region" description="Basic and acidic residues" evidence="6">
    <location>
        <begin position="373"/>
        <end position="397"/>
    </location>
</feature>
<comment type="subcellular location">
    <subcellularLocation>
        <location evidence="1">Nucleus</location>
    </subcellularLocation>
</comment>